<evidence type="ECO:0000256" key="3">
    <source>
        <dbReference type="ARBA" id="ARBA00022723"/>
    </source>
</evidence>
<dbReference type="Pfam" id="PF04002">
    <property type="entry name" value="RadC"/>
    <property type="match status" value="1"/>
</dbReference>
<dbReference type="GO" id="GO:0046872">
    <property type="term" value="F:metal ion binding"/>
    <property type="evidence" value="ECO:0007669"/>
    <property type="project" value="UniProtKB-KW"/>
</dbReference>
<dbReference type="PROSITE" id="PS50249">
    <property type="entry name" value="MPN"/>
    <property type="match status" value="1"/>
</dbReference>
<dbReference type="InterPro" id="IPR020891">
    <property type="entry name" value="UPF0758_CS"/>
</dbReference>
<keyword evidence="3" id="KW-0479">Metal-binding</keyword>
<dbReference type="PANTHER" id="PTHR30471">
    <property type="entry name" value="DNA REPAIR PROTEIN RADC"/>
    <property type="match status" value="1"/>
</dbReference>
<dbReference type="PROSITE" id="PS01302">
    <property type="entry name" value="UPF0758"/>
    <property type="match status" value="1"/>
</dbReference>
<dbReference type="PANTHER" id="PTHR30471:SF3">
    <property type="entry name" value="UPF0758 PROTEIN YEES-RELATED"/>
    <property type="match status" value="1"/>
</dbReference>
<dbReference type="NCBIfam" id="TIGR00608">
    <property type="entry name" value="radc"/>
    <property type="match status" value="1"/>
</dbReference>
<evidence type="ECO:0000256" key="1">
    <source>
        <dbReference type="ARBA" id="ARBA00010243"/>
    </source>
</evidence>
<evidence type="ECO:0000313" key="9">
    <source>
        <dbReference type="EMBL" id="TCS79059.1"/>
    </source>
</evidence>
<dbReference type="NCBIfam" id="NF000642">
    <property type="entry name" value="PRK00024.1"/>
    <property type="match status" value="1"/>
</dbReference>
<evidence type="ECO:0000313" key="10">
    <source>
        <dbReference type="Proteomes" id="UP000295788"/>
    </source>
</evidence>
<evidence type="ECO:0000259" key="8">
    <source>
        <dbReference type="PROSITE" id="PS50249"/>
    </source>
</evidence>
<dbReference type="Gene3D" id="1.10.150.20">
    <property type="entry name" value="5' to 3' exonuclease, C-terminal subdomain"/>
    <property type="match status" value="1"/>
</dbReference>
<sequence length="230" mass="25722">MDKKNIMVRDVPLDERPRERLMKYGAEQLSSSELLAIILRTGSTNESVLQLATKILSKFETLQSLYDVTIEELMMIKGVGKAKAIEIKAAIEFGKRIVKATPTEKETIRSPRDVFAYLGEDMRFLRQEHFVAILLDTKNHIIAKETISVGSLNASIVHPREVFKPAIKKSASAMIVAHNHPSGDPSPSREDIEITKRLYQAGEILGIDLLDHVIIGEDKYTSLKEKGLIG</sequence>
<dbReference type="GO" id="GO:0006508">
    <property type="term" value="P:proteolysis"/>
    <property type="evidence" value="ECO:0007669"/>
    <property type="project" value="UniProtKB-KW"/>
</dbReference>
<dbReference type="Gene3D" id="3.40.140.10">
    <property type="entry name" value="Cytidine Deaminase, domain 2"/>
    <property type="match status" value="1"/>
</dbReference>
<keyword evidence="10" id="KW-1185">Reference proteome</keyword>
<keyword evidence="2" id="KW-0645">Protease</keyword>
<comment type="similarity">
    <text evidence="1 7">Belongs to the UPF0758 family.</text>
</comment>
<keyword evidence="5" id="KW-0862">Zinc</keyword>
<evidence type="ECO:0000256" key="4">
    <source>
        <dbReference type="ARBA" id="ARBA00022801"/>
    </source>
</evidence>
<organism evidence="9 10">
    <name type="scientific">Tepidibacillus fermentans</name>
    <dbReference type="NCBI Taxonomy" id="1281767"/>
    <lineage>
        <taxon>Bacteria</taxon>
        <taxon>Bacillati</taxon>
        <taxon>Bacillota</taxon>
        <taxon>Bacilli</taxon>
        <taxon>Bacillales</taxon>
        <taxon>Bacillaceae</taxon>
        <taxon>Tepidibacillus</taxon>
    </lineage>
</organism>
<dbReference type="SUPFAM" id="SSF47781">
    <property type="entry name" value="RuvA domain 2-like"/>
    <property type="match status" value="1"/>
</dbReference>
<evidence type="ECO:0000256" key="2">
    <source>
        <dbReference type="ARBA" id="ARBA00022670"/>
    </source>
</evidence>
<dbReference type="Proteomes" id="UP000295788">
    <property type="component" value="Unassembled WGS sequence"/>
</dbReference>
<proteinExistence type="inferred from homology"/>
<dbReference type="CDD" id="cd08071">
    <property type="entry name" value="MPN_DUF2466"/>
    <property type="match status" value="1"/>
</dbReference>
<dbReference type="InterPro" id="IPR046778">
    <property type="entry name" value="UPF0758_N"/>
</dbReference>
<dbReference type="InterPro" id="IPR010994">
    <property type="entry name" value="RuvA_2-like"/>
</dbReference>
<name>A0A4R3K861_9BACI</name>
<keyword evidence="6" id="KW-0482">Metalloprotease</keyword>
<reference evidence="9 10" key="1">
    <citation type="submission" date="2019-03" db="EMBL/GenBank/DDBJ databases">
        <title>Genomic Encyclopedia of Type Strains, Phase IV (KMG-IV): sequencing the most valuable type-strain genomes for metagenomic binning, comparative biology and taxonomic classification.</title>
        <authorList>
            <person name="Goeker M."/>
        </authorList>
    </citation>
    <scope>NUCLEOTIDE SEQUENCE [LARGE SCALE GENOMIC DNA]</scope>
    <source>
        <strain evidence="9 10">DSM 23802</strain>
    </source>
</reference>
<gene>
    <name evidence="9" type="ORF">EDD72_12320</name>
</gene>
<dbReference type="EMBL" id="SMAB01000023">
    <property type="protein sequence ID" value="TCS79059.1"/>
    <property type="molecule type" value="Genomic_DNA"/>
</dbReference>
<keyword evidence="4" id="KW-0378">Hydrolase</keyword>
<comment type="caution">
    <text evidence="9">The sequence shown here is derived from an EMBL/GenBank/DDBJ whole genome shotgun (WGS) entry which is preliminary data.</text>
</comment>
<evidence type="ECO:0000256" key="5">
    <source>
        <dbReference type="ARBA" id="ARBA00022833"/>
    </source>
</evidence>
<feature type="domain" description="MPN" evidence="8">
    <location>
        <begin position="107"/>
        <end position="229"/>
    </location>
</feature>
<protein>
    <submittedName>
        <fullName evidence="9">DNA replication and repair protein RadC</fullName>
    </submittedName>
</protein>
<evidence type="ECO:0000256" key="7">
    <source>
        <dbReference type="RuleBase" id="RU003797"/>
    </source>
</evidence>
<dbReference type="RefSeq" id="WP_279388108.1">
    <property type="nucleotide sequence ID" value="NZ_SMAB01000023.1"/>
</dbReference>
<dbReference type="InterPro" id="IPR025657">
    <property type="entry name" value="RadC_JAB"/>
</dbReference>
<dbReference type="AlphaFoldDB" id="A0A4R3K861"/>
<dbReference type="InterPro" id="IPR001405">
    <property type="entry name" value="UPF0758"/>
</dbReference>
<accession>A0A4R3K861</accession>
<dbReference type="Pfam" id="PF20582">
    <property type="entry name" value="UPF0758_N"/>
    <property type="match status" value="1"/>
</dbReference>
<dbReference type="InterPro" id="IPR037518">
    <property type="entry name" value="MPN"/>
</dbReference>
<dbReference type="GO" id="GO:0008237">
    <property type="term" value="F:metallopeptidase activity"/>
    <property type="evidence" value="ECO:0007669"/>
    <property type="project" value="UniProtKB-KW"/>
</dbReference>
<evidence type="ECO:0000256" key="6">
    <source>
        <dbReference type="ARBA" id="ARBA00023049"/>
    </source>
</evidence>